<dbReference type="AlphaFoldDB" id="A0A518GDF2"/>
<dbReference type="InterPro" id="IPR051156">
    <property type="entry name" value="Mito/Outer_Membr_Metalloprot"/>
</dbReference>
<evidence type="ECO:0000256" key="5">
    <source>
        <dbReference type="ARBA" id="ARBA00023049"/>
    </source>
</evidence>
<comment type="cofactor">
    <cofactor evidence="6">
        <name>Zn(2+)</name>
        <dbReference type="ChEBI" id="CHEBI:29105"/>
    </cofactor>
    <text evidence="6">Binds 1 zinc ion per subunit.</text>
</comment>
<evidence type="ECO:0000259" key="7">
    <source>
        <dbReference type="Pfam" id="PF01435"/>
    </source>
</evidence>
<reference evidence="8 9" key="1">
    <citation type="submission" date="2019-02" db="EMBL/GenBank/DDBJ databases">
        <title>Deep-cultivation of Planctomycetes and their phenomic and genomic characterization uncovers novel biology.</title>
        <authorList>
            <person name="Wiegand S."/>
            <person name="Jogler M."/>
            <person name="Boedeker C."/>
            <person name="Pinto D."/>
            <person name="Vollmers J."/>
            <person name="Rivas-Marin E."/>
            <person name="Kohn T."/>
            <person name="Peeters S.H."/>
            <person name="Heuer A."/>
            <person name="Rast P."/>
            <person name="Oberbeckmann S."/>
            <person name="Bunk B."/>
            <person name="Jeske O."/>
            <person name="Meyerdierks A."/>
            <person name="Storesund J.E."/>
            <person name="Kallscheuer N."/>
            <person name="Luecker S."/>
            <person name="Lage O.M."/>
            <person name="Pohl T."/>
            <person name="Merkel B.J."/>
            <person name="Hornburger P."/>
            <person name="Mueller R.-W."/>
            <person name="Bruemmer F."/>
            <person name="Labrenz M."/>
            <person name="Spormann A.M."/>
            <person name="Op den Camp H."/>
            <person name="Overmann J."/>
            <person name="Amann R."/>
            <person name="Jetten M.S.M."/>
            <person name="Mascher T."/>
            <person name="Medema M.H."/>
            <person name="Devos D.P."/>
            <person name="Kaster A.-K."/>
            <person name="Ovreas L."/>
            <person name="Rohde M."/>
            <person name="Galperin M.Y."/>
            <person name="Jogler C."/>
        </authorList>
    </citation>
    <scope>NUCLEOTIDE SEQUENCE [LARGE SCALE GENOMIC DNA]</scope>
    <source>
        <strain evidence="8 9">Q31a</strain>
    </source>
</reference>
<dbReference type="PANTHER" id="PTHR22726:SF24">
    <property type="entry name" value="M48 FAMILY METALLOPEPTIDASE"/>
    <property type="match status" value="1"/>
</dbReference>
<dbReference type="CDD" id="cd07331">
    <property type="entry name" value="M48C_Oma1_like"/>
    <property type="match status" value="1"/>
</dbReference>
<dbReference type="KEGG" id="ahel:Q31a_50080"/>
<keyword evidence="4 6" id="KW-0862">Zinc</keyword>
<dbReference type="Proteomes" id="UP000318017">
    <property type="component" value="Chromosome"/>
</dbReference>
<sequence length="272" mass="29971">MDRRTWMTKAGFLGVGTCGCMGCKTAPLTGRRQLMLVPEEQEVTMGRQAFADVVETNASSEESRYQAIVQRVGLRIAGVSDRHDYEWETRVVASEEQNAYCLPGGKIVVYEGILPTCENEAGLAVVMSHEVAHVLARHGGERMSQQSAVNGAKTLVAYAMRNQEQVTTDAWMKAYGMATTYGVILPYSRKHESEADHIGLMLMARAGYDPAEAPRFWTRFAAASKGEKQPEFLSTHPADQSRASNLEQLLPEALDIYRQAANPIGTGERLIV</sequence>
<keyword evidence="1 6" id="KW-0645">Protease</keyword>
<gene>
    <name evidence="8" type="primary">yfgC</name>
    <name evidence="8" type="ORF">Q31a_50080</name>
</gene>
<evidence type="ECO:0000256" key="4">
    <source>
        <dbReference type="ARBA" id="ARBA00022833"/>
    </source>
</evidence>
<dbReference type="GO" id="GO:0046872">
    <property type="term" value="F:metal ion binding"/>
    <property type="evidence" value="ECO:0007669"/>
    <property type="project" value="UniProtKB-KW"/>
</dbReference>
<protein>
    <submittedName>
        <fullName evidence="8">TPR repeat-containing protein YfgC</fullName>
    </submittedName>
</protein>
<comment type="similarity">
    <text evidence="6">Belongs to the peptidase M48 family.</text>
</comment>
<dbReference type="PANTHER" id="PTHR22726">
    <property type="entry name" value="METALLOENDOPEPTIDASE OMA1"/>
    <property type="match status" value="1"/>
</dbReference>
<evidence type="ECO:0000256" key="1">
    <source>
        <dbReference type="ARBA" id="ARBA00022670"/>
    </source>
</evidence>
<dbReference type="RefSeq" id="WP_197355543.1">
    <property type="nucleotide sequence ID" value="NZ_CP036298.1"/>
</dbReference>
<dbReference type="Gene3D" id="3.30.2010.10">
    <property type="entry name" value="Metalloproteases ('zincins'), catalytic domain"/>
    <property type="match status" value="1"/>
</dbReference>
<name>A0A518GDF2_9BACT</name>
<proteinExistence type="inferred from homology"/>
<evidence type="ECO:0000256" key="2">
    <source>
        <dbReference type="ARBA" id="ARBA00022723"/>
    </source>
</evidence>
<dbReference type="GO" id="GO:0051603">
    <property type="term" value="P:proteolysis involved in protein catabolic process"/>
    <property type="evidence" value="ECO:0007669"/>
    <property type="project" value="TreeGrafter"/>
</dbReference>
<accession>A0A518GDF2</accession>
<organism evidence="8 9">
    <name type="scientific">Aureliella helgolandensis</name>
    <dbReference type="NCBI Taxonomy" id="2527968"/>
    <lineage>
        <taxon>Bacteria</taxon>
        <taxon>Pseudomonadati</taxon>
        <taxon>Planctomycetota</taxon>
        <taxon>Planctomycetia</taxon>
        <taxon>Pirellulales</taxon>
        <taxon>Pirellulaceae</taxon>
        <taxon>Aureliella</taxon>
    </lineage>
</organism>
<dbReference type="InterPro" id="IPR001915">
    <property type="entry name" value="Peptidase_M48"/>
</dbReference>
<keyword evidence="5 6" id="KW-0482">Metalloprotease</keyword>
<keyword evidence="2" id="KW-0479">Metal-binding</keyword>
<evidence type="ECO:0000256" key="3">
    <source>
        <dbReference type="ARBA" id="ARBA00022801"/>
    </source>
</evidence>
<keyword evidence="9" id="KW-1185">Reference proteome</keyword>
<feature type="domain" description="Peptidase M48" evidence="7">
    <location>
        <begin position="66"/>
        <end position="248"/>
    </location>
</feature>
<evidence type="ECO:0000313" key="9">
    <source>
        <dbReference type="Proteomes" id="UP000318017"/>
    </source>
</evidence>
<dbReference type="PROSITE" id="PS51257">
    <property type="entry name" value="PROKAR_LIPOPROTEIN"/>
    <property type="match status" value="1"/>
</dbReference>
<evidence type="ECO:0000256" key="6">
    <source>
        <dbReference type="RuleBase" id="RU003983"/>
    </source>
</evidence>
<dbReference type="GO" id="GO:0004222">
    <property type="term" value="F:metalloendopeptidase activity"/>
    <property type="evidence" value="ECO:0007669"/>
    <property type="project" value="InterPro"/>
</dbReference>
<keyword evidence="3 6" id="KW-0378">Hydrolase</keyword>
<dbReference type="Pfam" id="PF01435">
    <property type="entry name" value="Peptidase_M48"/>
    <property type="match status" value="1"/>
</dbReference>
<dbReference type="GO" id="GO:0016020">
    <property type="term" value="C:membrane"/>
    <property type="evidence" value="ECO:0007669"/>
    <property type="project" value="TreeGrafter"/>
</dbReference>
<evidence type="ECO:0000313" key="8">
    <source>
        <dbReference type="EMBL" id="QDV26634.1"/>
    </source>
</evidence>
<dbReference type="EMBL" id="CP036298">
    <property type="protein sequence ID" value="QDV26634.1"/>
    <property type="molecule type" value="Genomic_DNA"/>
</dbReference>